<dbReference type="Pfam" id="PF02769">
    <property type="entry name" value="AIRS_C"/>
    <property type="match status" value="1"/>
</dbReference>
<gene>
    <name evidence="15" type="primary">purM</name>
    <name evidence="18" type="ORF">CAY53_09330</name>
</gene>
<dbReference type="InterPro" id="IPR036676">
    <property type="entry name" value="PurM-like_C_sf"/>
</dbReference>
<dbReference type="InterPro" id="IPR010918">
    <property type="entry name" value="PurM-like_C_dom"/>
</dbReference>
<comment type="similarity">
    <text evidence="3 15">Belongs to the AIR synthase family.</text>
</comment>
<evidence type="ECO:0000256" key="5">
    <source>
        <dbReference type="ARBA" id="ARBA00020367"/>
    </source>
</evidence>
<dbReference type="NCBIfam" id="TIGR00878">
    <property type="entry name" value="purM"/>
    <property type="match status" value="1"/>
</dbReference>
<accession>A0A2L1GPM9</accession>
<evidence type="ECO:0000256" key="1">
    <source>
        <dbReference type="ARBA" id="ARBA00004496"/>
    </source>
</evidence>
<evidence type="ECO:0000256" key="6">
    <source>
        <dbReference type="ARBA" id="ARBA00022490"/>
    </source>
</evidence>
<evidence type="ECO:0000256" key="2">
    <source>
        <dbReference type="ARBA" id="ARBA00004686"/>
    </source>
</evidence>
<feature type="domain" description="PurM-like C-terminal" evidence="17">
    <location>
        <begin position="178"/>
        <end position="341"/>
    </location>
</feature>
<dbReference type="InterPro" id="IPR004733">
    <property type="entry name" value="PurM_cligase"/>
</dbReference>
<dbReference type="Gene3D" id="3.30.1330.10">
    <property type="entry name" value="PurM-like, N-terminal domain"/>
    <property type="match status" value="1"/>
</dbReference>
<evidence type="ECO:0000256" key="15">
    <source>
        <dbReference type="HAMAP-Rule" id="MF_00741"/>
    </source>
</evidence>
<dbReference type="PANTHER" id="PTHR10520:SF12">
    <property type="entry name" value="TRIFUNCTIONAL PURINE BIOSYNTHETIC PROTEIN ADENOSINE-3"/>
    <property type="match status" value="1"/>
</dbReference>
<dbReference type="Proteomes" id="UP000239867">
    <property type="component" value="Chromosome"/>
</dbReference>
<evidence type="ECO:0000256" key="8">
    <source>
        <dbReference type="ARBA" id="ARBA00022741"/>
    </source>
</evidence>
<proteinExistence type="inferred from homology"/>
<dbReference type="RefSeq" id="WP_104936889.1">
    <property type="nucleotide sequence ID" value="NZ_CP021255.1"/>
</dbReference>
<keyword evidence="10 15" id="KW-0067">ATP-binding</keyword>
<organism evidence="18 19">
    <name type="scientific">Desulfobulbus oralis</name>
    <dbReference type="NCBI Taxonomy" id="1986146"/>
    <lineage>
        <taxon>Bacteria</taxon>
        <taxon>Pseudomonadati</taxon>
        <taxon>Thermodesulfobacteriota</taxon>
        <taxon>Desulfobulbia</taxon>
        <taxon>Desulfobulbales</taxon>
        <taxon>Desulfobulbaceae</taxon>
        <taxon>Desulfobulbus</taxon>
    </lineage>
</organism>
<dbReference type="GO" id="GO:0006189">
    <property type="term" value="P:'de novo' IMP biosynthetic process"/>
    <property type="evidence" value="ECO:0007669"/>
    <property type="project" value="UniProtKB-UniRule"/>
</dbReference>
<dbReference type="GO" id="GO:0004637">
    <property type="term" value="F:phosphoribosylamine-glycine ligase activity"/>
    <property type="evidence" value="ECO:0007669"/>
    <property type="project" value="TreeGrafter"/>
</dbReference>
<dbReference type="FunFam" id="3.30.1330.10:FF:000001">
    <property type="entry name" value="Phosphoribosylformylglycinamidine cyclo-ligase"/>
    <property type="match status" value="1"/>
</dbReference>
<keyword evidence="9 15" id="KW-0658">Purine biosynthesis</keyword>
<evidence type="ECO:0000256" key="10">
    <source>
        <dbReference type="ARBA" id="ARBA00022840"/>
    </source>
</evidence>
<dbReference type="SUPFAM" id="SSF56042">
    <property type="entry name" value="PurM C-terminal domain-like"/>
    <property type="match status" value="1"/>
</dbReference>
<evidence type="ECO:0000256" key="14">
    <source>
        <dbReference type="ARBA" id="ARBA00049057"/>
    </source>
</evidence>
<evidence type="ECO:0000259" key="16">
    <source>
        <dbReference type="Pfam" id="PF00586"/>
    </source>
</evidence>
<feature type="domain" description="PurM-like N-terminal" evidence="16">
    <location>
        <begin position="61"/>
        <end position="165"/>
    </location>
</feature>
<keyword evidence="7 15" id="KW-0436">Ligase</keyword>
<name>A0A2L1GPM9_9BACT</name>
<sequence length="352" mass="37816">MTSEQVFRKYSEAGVDIDRGNAFVERIKPLVAATHKRGVLSDLGGFSGLFSLSGEHVNNPVLVSSTDGVGTKLAVAKLMNRHDTIGIDLVAMCVNDVVVCGAKPLFFLDYFASSALELDQATEVLRGIAEGCRQAGCSLIGGETAEMPGLYQPGDYDLAGFAVGICDRDMIIDGSDIRVGNKIIGLASSGLHSNGYSLARKIFFETEGRKVDDYVAELGRTVGEELLTPTRIYVETLVNTLRRHRINGLVHITGGGFLDNIPRVLPTGCVAQIEPGSWPVPPVFGYLQDKGQVSPLEMYRTFNMGIGMIAIVGAREVEDLMQQFEAFGEKAYLIGEIRAASPGKAVCMSGLC</sequence>
<evidence type="ECO:0000256" key="9">
    <source>
        <dbReference type="ARBA" id="ARBA00022755"/>
    </source>
</evidence>
<keyword evidence="6 15" id="KW-0963">Cytoplasm</keyword>
<evidence type="ECO:0000256" key="11">
    <source>
        <dbReference type="ARBA" id="ARBA00031908"/>
    </source>
</evidence>
<evidence type="ECO:0000256" key="13">
    <source>
        <dbReference type="ARBA" id="ARBA00033093"/>
    </source>
</evidence>
<keyword evidence="8 15" id="KW-0547">Nucleotide-binding</keyword>
<dbReference type="InterPro" id="IPR016188">
    <property type="entry name" value="PurM-like_N"/>
</dbReference>
<dbReference type="AlphaFoldDB" id="A0A2L1GPM9"/>
<keyword evidence="19" id="KW-1185">Reference proteome</keyword>
<evidence type="ECO:0000256" key="12">
    <source>
        <dbReference type="ARBA" id="ARBA00032931"/>
    </source>
</evidence>
<dbReference type="InterPro" id="IPR036921">
    <property type="entry name" value="PurM-like_N_sf"/>
</dbReference>
<dbReference type="Pfam" id="PF00586">
    <property type="entry name" value="AIRS"/>
    <property type="match status" value="1"/>
</dbReference>
<evidence type="ECO:0000313" key="19">
    <source>
        <dbReference type="Proteomes" id="UP000239867"/>
    </source>
</evidence>
<comment type="subcellular location">
    <subcellularLocation>
        <location evidence="1 15">Cytoplasm</location>
    </subcellularLocation>
</comment>
<evidence type="ECO:0000256" key="3">
    <source>
        <dbReference type="ARBA" id="ARBA00010280"/>
    </source>
</evidence>
<dbReference type="FunFam" id="3.90.650.10:FF:000011">
    <property type="entry name" value="Phosphoribosylformylglycinamidine cyclo-ligase"/>
    <property type="match status" value="1"/>
</dbReference>
<dbReference type="GO" id="GO:0005524">
    <property type="term" value="F:ATP binding"/>
    <property type="evidence" value="ECO:0007669"/>
    <property type="project" value="UniProtKB-KW"/>
</dbReference>
<dbReference type="GO" id="GO:0046084">
    <property type="term" value="P:adenine biosynthetic process"/>
    <property type="evidence" value="ECO:0007669"/>
    <property type="project" value="TreeGrafter"/>
</dbReference>
<reference evidence="18 19" key="1">
    <citation type="journal article" date="2018" name="MBio">
        <title>Insights into the evolution of host association through the isolation and characterization of a novel human periodontal pathobiont, Desulfobulbus oralis.</title>
        <authorList>
            <person name="Cross K.L."/>
            <person name="Chirania P."/>
            <person name="Xiong W."/>
            <person name="Beall C.J."/>
            <person name="Elkins J.G."/>
            <person name="Giannone R.J."/>
            <person name="Griffen A.L."/>
            <person name="Guss A.M."/>
            <person name="Hettich R.L."/>
            <person name="Joshi S.S."/>
            <person name="Mokrzan E.M."/>
            <person name="Martin R.K."/>
            <person name="Zhulin I.B."/>
            <person name="Leys E.J."/>
            <person name="Podar M."/>
        </authorList>
    </citation>
    <scope>NUCLEOTIDE SEQUENCE [LARGE SCALE GENOMIC DNA]</scope>
    <source>
        <strain evidence="18 19">ORNL</strain>
    </source>
</reference>
<dbReference type="PANTHER" id="PTHR10520">
    <property type="entry name" value="TRIFUNCTIONAL PURINE BIOSYNTHETIC PROTEIN ADENOSINE-3-RELATED"/>
    <property type="match status" value="1"/>
</dbReference>
<evidence type="ECO:0000256" key="4">
    <source>
        <dbReference type="ARBA" id="ARBA00013047"/>
    </source>
</evidence>
<dbReference type="GO" id="GO:0004641">
    <property type="term" value="F:phosphoribosylformylglycinamidine cyclo-ligase activity"/>
    <property type="evidence" value="ECO:0007669"/>
    <property type="project" value="UniProtKB-UniRule"/>
</dbReference>
<comment type="pathway">
    <text evidence="2 15">Purine metabolism; IMP biosynthesis via de novo pathway; 5-amino-1-(5-phospho-D-ribosyl)imidazole from N(2)-formyl-N(1)-(5-phospho-D-ribosyl)glycinamide: step 2/2.</text>
</comment>
<dbReference type="CDD" id="cd02196">
    <property type="entry name" value="PurM"/>
    <property type="match status" value="1"/>
</dbReference>
<evidence type="ECO:0000313" key="18">
    <source>
        <dbReference type="EMBL" id="AVD71645.1"/>
    </source>
</evidence>
<dbReference type="KEGG" id="deo:CAY53_09330"/>
<evidence type="ECO:0000259" key="17">
    <source>
        <dbReference type="Pfam" id="PF02769"/>
    </source>
</evidence>
<dbReference type="UniPathway" id="UPA00074">
    <property type="reaction ID" value="UER00129"/>
</dbReference>
<dbReference type="HAMAP" id="MF_00741">
    <property type="entry name" value="AIRS"/>
    <property type="match status" value="1"/>
</dbReference>
<dbReference type="EMBL" id="CP021255">
    <property type="protein sequence ID" value="AVD71645.1"/>
    <property type="molecule type" value="Genomic_DNA"/>
</dbReference>
<dbReference type="OrthoDB" id="9777881at2"/>
<dbReference type="Gene3D" id="3.90.650.10">
    <property type="entry name" value="PurM-like C-terminal domain"/>
    <property type="match status" value="1"/>
</dbReference>
<evidence type="ECO:0000256" key="7">
    <source>
        <dbReference type="ARBA" id="ARBA00022598"/>
    </source>
</evidence>
<dbReference type="GO" id="GO:0005829">
    <property type="term" value="C:cytosol"/>
    <property type="evidence" value="ECO:0007669"/>
    <property type="project" value="TreeGrafter"/>
</dbReference>
<protein>
    <recommendedName>
        <fullName evidence="5 15">Phosphoribosylformylglycinamidine cyclo-ligase</fullName>
        <ecNumber evidence="4 15">6.3.3.1</ecNumber>
    </recommendedName>
    <alternativeName>
        <fullName evidence="12 15">AIR synthase</fullName>
    </alternativeName>
    <alternativeName>
        <fullName evidence="13 15">AIRS</fullName>
    </alternativeName>
    <alternativeName>
        <fullName evidence="11 15">Phosphoribosyl-aminoimidazole synthetase</fullName>
    </alternativeName>
</protein>
<comment type="catalytic activity">
    <reaction evidence="14 15">
        <text>2-formamido-N(1)-(5-O-phospho-beta-D-ribosyl)acetamidine + ATP = 5-amino-1-(5-phospho-beta-D-ribosyl)imidazole + ADP + phosphate + H(+)</text>
        <dbReference type="Rhea" id="RHEA:23032"/>
        <dbReference type="ChEBI" id="CHEBI:15378"/>
        <dbReference type="ChEBI" id="CHEBI:30616"/>
        <dbReference type="ChEBI" id="CHEBI:43474"/>
        <dbReference type="ChEBI" id="CHEBI:137981"/>
        <dbReference type="ChEBI" id="CHEBI:147287"/>
        <dbReference type="ChEBI" id="CHEBI:456216"/>
        <dbReference type="EC" id="6.3.3.1"/>
    </reaction>
</comment>
<dbReference type="EC" id="6.3.3.1" evidence="4 15"/>
<dbReference type="SUPFAM" id="SSF55326">
    <property type="entry name" value="PurM N-terminal domain-like"/>
    <property type="match status" value="1"/>
</dbReference>